<evidence type="ECO:0000313" key="5">
    <source>
        <dbReference type="Proteomes" id="UP000730618"/>
    </source>
</evidence>
<dbReference type="Pfam" id="PF00884">
    <property type="entry name" value="Sulfatase"/>
    <property type="match status" value="1"/>
</dbReference>
<dbReference type="InterPro" id="IPR050738">
    <property type="entry name" value="Sulfatase"/>
</dbReference>
<organism evidence="4 5">
    <name type="scientific">Paenibacillus allorhizosphaerae</name>
    <dbReference type="NCBI Taxonomy" id="2849866"/>
    <lineage>
        <taxon>Bacteria</taxon>
        <taxon>Bacillati</taxon>
        <taxon>Bacillota</taxon>
        <taxon>Bacilli</taxon>
        <taxon>Bacillales</taxon>
        <taxon>Paenibacillaceae</taxon>
        <taxon>Paenibacillus</taxon>
    </lineage>
</organism>
<dbReference type="PANTHER" id="PTHR42693">
    <property type="entry name" value="ARYLSULFATASE FAMILY MEMBER"/>
    <property type="match status" value="1"/>
</dbReference>
<dbReference type="EMBL" id="CAJVCE010000001">
    <property type="protein sequence ID" value="CAG7614493.1"/>
    <property type="molecule type" value="Genomic_DNA"/>
</dbReference>
<reference evidence="4 5" key="1">
    <citation type="submission" date="2021-06" db="EMBL/GenBank/DDBJ databases">
        <authorList>
            <person name="Criscuolo A."/>
        </authorList>
    </citation>
    <scope>NUCLEOTIDE SEQUENCE [LARGE SCALE GENOMIC DNA]</scope>
    <source>
        <strain evidence="5">CIP 111802</strain>
    </source>
</reference>
<comment type="similarity">
    <text evidence="1">Belongs to the sulfatase family.</text>
</comment>
<evidence type="ECO:0000256" key="2">
    <source>
        <dbReference type="ARBA" id="ARBA00022801"/>
    </source>
</evidence>
<dbReference type="Proteomes" id="UP000730618">
    <property type="component" value="Unassembled WGS sequence"/>
</dbReference>
<name>A0ABM8VAH0_9BACL</name>
<sequence>MGTYMKGWDKLRKERYRRLLQEGILDEKSSPLTERDCGAPAWEDVEDKEAWDLKMAVYAAMIHRMDQGVGKVMSKLKELQIEEHTLVMFLSDNGACAEGIGLKSDKPPGAADSFVAYHLPWANVSTTPFRLYKHMVNEGGISTPFIARWPEKIKSNGTITHQVGHLMDIMATCLDAAGIQYPETYMGNKIIPLEGKSLLPIFEGNQREGYECVFWEHEGNRAVRQGKWKLLSRCRMDWQFTASWGFRGNRGPHDEKWELYNIEEDRVELNDLAEQYPEMVRELADQYEKWAIRTGVIPWNDYMKVTKTGYLLKTQEISMN</sequence>
<gene>
    <name evidence="4" type="primary">atsA_2</name>
    <name evidence="4" type="ORF">PAECIP111802_00079</name>
</gene>
<accession>A0ABM8VAH0</accession>
<dbReference type="PANTHER" id="PTHR42693:SF53">
    <property type="entry name" value="ENDO-4-O-SULFATASE"/>
    <property type="match status" value="1"/>
</dbReference>
<protein>
    <submittedName>
        <fullName evidence="4">Arylsulfatase</fullName>
        <ecNumber evidence="4">3.1.6.1</ecNumber>
    </submittedName>
</protein>
<evidence type="ECO:0000313" key="4">
    <source>
        <dbReference type="EMBL" id="CAG7614493.1"/>
    </source>
</evidence>
<evidence type="ECO:0000259" key="3">
    <source>
        <dbReference type="Pfam" id="PF00884"/>
    </source>
</evidence>
<proteinExistence type="inferred from homology"/>
<dbReference type="InterPro" id="IPR000917">
    <property type="entry name" value="Sulfatase_N"/>
</dbReference>
<keyword evidence="5" id="KW-1185">Reference proteome</keyword>
<evidence type="ECO:0000256" key="1">
    <source>
        <dbReference type="ARBA" id="ARBA00008779"/>
    </source>
</evidence>
<dbReference type="EC" id="3.1.6.1" evidence="4"/>
<comment type="caution">
    <text evidence="4">The sequence shown here is derived from an EMBL/GenBank/DDBJ whole genome shotgun (WGS) entry which is preliminary data.</text>
</comment>
<dbReference type="GO" id="GO:0004065">
    <property type="term" value="F:arylsulfatase activity"/>
    <property type="evidence" value="ECO:0007669"/>
    <property type="project" value="UniProtKB-EC"/>
</dbReference>
<keyword evidence="2 4" id="KW-0378">Hydrolase</keyword>
<feature type="domain" description="Sulfatase N-terminal" evidence="3">
    <location>
        <begin position="53"/>
        <end position="179"/>
    </location>
</feature>